<evidence type="ECO:0008006" key="4">
    <source>
        <dbReference type="Google" id="ProtNLM"/>
    </source>
</evidence>
<feature type="transmembrane region" description="Helical" evidence="1">
    <location>
        <begin position="111"/>
        <end position="131"/>
    </location>
</feature>
<dbReference type="EMBL" id="JABVED010000001">
    <property type="protein sequence ID" value="MBC6446106.1"/>
    <property type="molecule type" value="Genomic_DNA"/>
</dbReference>
<protein>
    <recommendedName>
        <fullName evidence="4">Transmembrane protein</fullName>
    </recommendedName>
</protein>
<gene>
    <name evidence="2" type="ORF">GPZ80_02825</name>
</gene>
<dbReference type="Proteomes" id="UP000734823">
    <property type="component" value="Unassembled WGS sequence"/>
</dbReference>
<keyword evidence="3" id="KW-1185">Reference proteome</keyword>
<keyword evidence="1" id="KW-0472">Membrane</keyword>
<name>A0ABR7L127_9PSEU</name>
<evidence type="ECO:0000313" key="2">
    <source>
        <dbReference type="EMBL" id="MBC6446106.1"/>
    </source>
</evidence>
<organism evidence="2 3">
    <name type="scientific">Actinokineospora xionganensis</name>
    <dbReference type="NCBI Taxonomy" id="2684470"/>
    <lineage>
        <taxon>Bacteria</taxon>
        <taxon>Bacillati</taxon>
        <taxon>Actinomycetota</taxon>
        <taxon>Actinomycetes</taxon>
        <taxon>Pseudonocardiales</taxon>
        <taxon>Pseudonocardiaceae</taxon>
        <taxon>Actinokineospora</taxon>
    </lineage>
</organism>
<evidence type="ECO:0000256" key="1">
    <source>
        <dbReference type="SAM" id="Phobius"/>
    </source>
</evidence>
<proteinExistence type="predicted"/>
<accession>A0ABR7L127</accession>
<evidence type="ECO:0000313" key="3">
    <source>
        <dbReference type="Proteomes" id="UP000734823"/>
    </source>
</evidence>
<reference evidence="2 3" key="1">
    <citation type="submission" date="2020-06" db="EMBL/GenBank/DDBJ databases">
        <title>Actinokineospora xiongansis sp. nov., isolated from soil of Baiyangdian.</title>
        <authorList>
            <person name="Zhang X."/>
        </authorList>
    </citation>
    <scope>NUCLEOTIDE SEQUENCE [LARGE SCALE GENOMIC DNA]</scope>
    <source>
        <strain evidence="2 3">HBU206404</strain>
    </source>
</reference>
<keyword evidence="1" id="KW-0812">Transmembrane</keyword>
<keyword evidence="1" id="KW-1133">Transmembrane helix</keyword>
<dbReference type="RefSeq" id="WP_187218144.1">
    <property type="nucleotide sequence ID" value="NZ_JABVED010000001.1"/>
</dbReference>
<sequence length="136" mass="14183">MRTVLAVAGLAALAWGGYLLAEFALASTRDAWHAGLWFLGGPIAHDAVIAPVVGAAGLVIATRLPTHWRTPVATGAAATGVLVLLAVPLLWHPLGVPENPGLHDRDYPLGLMIALCLVWAAVVAAGLVAGYRRRRT</sequence>
<comment type="caution">
    <text evidence="2">The sequence shown here is derived from an EMBL/GenBank/DDBJ whole genome shotgun (WGS) entry which is preliminary data.</text>
</comment>
<feature type="transmembrane region" description="Helical" evidence="1">
    <location>
        <begin position="72"/>
        <end position="91"/>
    </location>
</feature>
<feature type="transmembrane region" description="Helical" evidence="1">
    <location>
        <begin position="36"/>
        <end position="60"/>
    </location>
</feature>